<feature type="region of interest" description="Disordered" evidence="1">
    <location>
        <begin position="39"/>
        <end position="73"/>
    </location>
</feature>
<evidence type="ECO:0000313" key="4">
    <source>
        <dbReference type="EMBL" id="QUX22118.1"/>
    </source>
</evidence>
<reference evidence="4 5" key="1">
    <citation type="submission" date="2021-05" db="EMBL/GenBank/DDBJ databases">
        <title>Direct Submission.</title>
        <authorList>
            <person name="Li K."/>
            <person name="Gao J."/>
        </authorList>
    </citation>
    <scope>NUCLEOTIDE SEQUENCE [LARGE SCALE GENOMIC DNA]</scope>
    <source>
        <strain evidence="4 5">Mg02</strain>
    </source>
</reference>
<feature type="compositionally biased region" description="Pro residues" evidence="1">
    <location>
        <begin position="43"/>
        <end position="53"/>
    </location>
</feature>
<keyword evidence="5" id="KW-1185">Reference proteome</keyword>
<keyword evidence="2" id="KW-1133">Transmembrane helix</keyword>
<keyword evidence="2" id="KW-0472">Membrane</keyword>
<dbReference type="InterPro" id="IPR025235">
    <property type="entry name" value="DUF4178"/>
</dbReference>
<accession>A0ABX8BP02</accession>
<evidence type="ECO:0000259" key="3">
    <source>
        <dbReference type="Pfam" id="PF13785"/>
    </source>
</evidence>
<dbReference type="Pfam" id="PF13785">
    <property type="entry name" value="DUF4178"/>
    <property type="match status" value="1"/>
</dbReference>
<sequence length="213" mass="23047">MTRLPPRERGTVAIEIVLLVIAALAVAVAAIALAVRAARRSSTPPPQPPPTPKDPFAGTGDSTSGDPRSLKAGDMIDWGTERTWIRGTLRLSQGGYVWAEHFLEVEGGKRWLSTEEDPDLEMALWTGRPDLDLTPHGKKIELEGTTYHLEEKGSGSYRSEGTTGLKAEGGFDYADYEAADGSLLSFERFDHGPWEVSTGTKVAEGTFTIYPGS</sequence>
<gene>
    <name evidence="4" type="ORF">KGD84_27820</name>
</gene>
<evidence type="ECO:0000256" key="2">
    <source>
        <dbReference type="SAM" id="Phobius"/>
    </source>
</evidence>
<organism evidence="4 5">
    <name type="scientific">Nocardiopsis changdeensis</name>
    <dbReference type="NCBI Taxonomy" id="2831969"/>
    <lineage>
        <taxon>Bacteria</taxon>
        <taxon>Bacillati</taxon>
        <taxon>Actinomycetota</taxon>
        <taxon>Actinomycetes</taxon>
        <taxon>Streptosporangiales</taxon>
        <taxon>Nocardiopsidaceae</taxon>
        <taxon>Nocardiopsis</taxon>
    </lineage>
</organism>
<evidence type="ECO:0000256" key="1">
    <source>
        <dbReference type="SAM" id="MobiDB-lite"/>
    </source>
</evidence>
<dbReference type="EMBL" id="CP074133">
    <property type="protein sequence ID" value="QUX22118.1"/>
    <property type="molecule type" value="Genomic_DNA"/>
</dbReference>
<proteinExistence type="predicted"/>
<feature type="domain" description="DUF4178" evidence="3">
    <location>
        <begin position="71"/>
        <end position="202"/>
    </location>
</feature>
<name>A0ABX8BP02_9ACTN</name>
<feature type="transmembrane region" description="Helical" evidence="2">
    <location>
        <begin position="12"/>
        <end position="35"/>
    </location>
</feature>
<evidence type="ECO:0000313" key="5">
    <source>
        <dbReference type="Proteomes" id="UP000676079"/>
    </source>
</evidence>
<keyword evidence="2" id="KW-0812">Transmembrane</keyword>
<protein>
    <submittedName>
        <fullName evidence="4">DUF4178 domain-containing protein</fullName>
    </submittedName>
</protein>
<dbReference type="Proteomes" id="UP000676079">
    <property type="component" value="Chromosome"/>
</dbReference>